<evidence type="ECO:0000259" key="6">
    <source>
        <dbReference type="Pfam" id="PF04542"/>
    </source>
</evidence>
<dbReference type="CDD" id="cd06171">
    <property type="entry name" value="Sigma70_r4"/>
    <property type="match status" value="1"/>
</dbReference>
<comment type="caution">
    <text evidence="8">The sequence shown here is derived from an EMBL/GenBank/DDBJ whole genome shotgun (WGS) entry which is preliminary data.</text>
</comment>
<keyword evidence="9" id="KW-1185">Reference proteome</keyword>
<dbReference type="Proteomes" id="UP000469185">
    <property type="component" value="Unassembled WGS sequence"/>
</dbReference>
<dbReference type="PANTHER" id="PTHR43133">
    <property type="entry name" value="RNA POLYMERASE ECF-TYPE SIGMA FACTO"/>
    <property type="match status" value="1"/>
</dbReference>
<dbReference type="Gene3D" id="1.10.1740.10">
    <property type="match status" value="1"/>
</dbReference>
<dbReference type="SUPFAM" id="SSF88946">
    <property type="entry name" value="Sigma2 domain of RNA polymerase sigma factors"/>
    <property type="match status" value="1"/>
</dbReference>
<feature type="domain" description="RNA polymerase sigma factor 70 region 4 type 2" evidence="7">
    <location>
        <begin position="133"/>
        <end position="185"/>
    </location>
</feature>
<dbReference type="PANTHER" id="PTHR43133:SF25">
    <property type="entry name" value="RNA POLYMERASE SIGMA FACTOR RFAY-RELATED"/>
    <property type="match status" value="1"/>
</dbReference>
<evidence type="ECO:0000256" key="2">
    <source>
        <dbReference type="ARBA" id="ARBA00023015"/>
    </source>
</evidence>
<keyword evidence="2" id="KW-0805">Transcription regulation</keyword>
<evidence type="ECO:0000259" key="7">
    <source>
        <dbReference type="Pfam" id="PF08281"/>
    </source>
</evidence>
<feature type="region of interest" description="Disordered" evidence="5">
    <location>
        <begin position="1"/>
        <end position="20"/>
    </location>
</feature>
<dbReference type="InterPro" id="IPR036388">
    <property type="entry name" value="WH-like_DNA-bd_sf"/>
</dbReference>
<dbReference type="GO" id="GO:0016987">
    <property type="term" value="F:sigma factor activity"/>
    <property type="evidence" value="ECO:0007669"/>
    <property type="project" value="UniProtKB-KW"/>
</dbReference>
<proteinExistence type="inferred from homology"/>
<keyword evidence="3" id="KW-0731">Sigma factor</keyword>
<keyword evidence="4" id="KW-0804">Transcription</keyword>
<evidence type="ECO:0000256" key="4">
    <source>
        <dbReference type="ARBA" id="ARBA00023163"/>
    </source>
</evidence>
<dbReference type="InterPro" id="IPR013249">
    <property type="entry name" value="RNA_pol_sigma70_r4_t2"/>
</dbReference>
<dbReference type="Pfam" id="PF08281">
    <property type="entry name" value="Sigma70_r4_2"/>
    <property type="match status" value="1"/>
</dbReference>
<evidence type="ECO:0000256" key="5">
    <source>
        <dbReference type="SAM" id="MobiDB-lite"/>
    </source>
</evidence>
<evidence type="ECO:0000256" key="3">
    <source>
        <dbReference type="ARBA" id="ARBA00023082"/>
    </source>
</evidence>
<feature type="region of interest" description="Disordered" evidence="5">
    <location>
        <begin position="190"/>
        <end position="211"/>
    </location>
</feature>
<dbReference type="SUPFAM" id="SSF88659">
    <property type="entry name" value="Sigma3 and sigma4 domains of RNA polymerase sigma factors"/>
    <property type="match status" value="1"/>
</dbReference>
<gene>
    <name evidence="8" type="ORF">G1H11_22550</name>
</gene>
<dbReference type="NCBIfam" id="TIGR02937">
    <property type="entry name" value="sigma70-ECF"/>
    <property type="match status" value="1"/>
</dbReference>
<evidence type="ECO:0000313" key="8">
    <source>
        <dbReference type="EMBL" id="NED98083.1"/>
    </source>
</evidence>
<dbReference type="InterPro" id="IPR014284">
    <property type="entry name" value="RNA_pol_sigma-70_dom"/>
</dbReference>
<dbReference type="InterPro" id="IPR013325">
    <property type="entry name" value="RNA_pol_sigma_r2"/>
</dbReference>
<dbReference type="Gene3D" id="1.10.10.10">
    <property type="entry name" value="Winged helix-like DNA-binding domain superfamily/Winged helix DNA-binding domain"/>
    <property type="match status" value="1"/>
</dbReference>
<evidence type="ECO:0000313" key="9">
    <source>
        <dbReference type="Proteomes" id="UP000469185"/>
    </source>
</evidence>
<accession>A0A6N9YSR8</accession>
<dbReference type="Pfam" id="PF04542">
    <property type="entry name" value="Sigma70_r2"/>
    <property type="match status" value="1"/>
</dbReference>
<dbReference type="AlphaFoldDB" id="A0A6N9YSR8"/>
<protein>
    <submittedName>
        <fullName evidence="8">Sigma-70 family RNA polymerase sigma factor</fullName>
    </submittedName>
</protein>
<dbReference type="GO" id="GO:0006352">
    <property type="term" value="P:DNA-templated transcription initiation"/>
    <property type="evidence" value="ECO:0007669"/>
    <property type="project" value="InterPro"/>
</dbReference>
<comment type="similarity">
    <text evidence="1">Belongs to the sigma-70 factor family. ECF subfamily.</text>
</comment>
<feature type="domain" description="RNA polymerase sigma-70 region 2" evidence="6">
    <location>
        <begin position="33"/>
        <end position="101"/>
    </location>
</feature>
<dbReference type="InterPro" id="IPR039425">
    <property type="entry name" value="RNA_pol_sigma-70-like"/>
</dbReference>
<dbReference type="EMBL" id="JAAGOB010000016">
    <property type="protein sequence ID" value="NED98083.1"/>
    <property type="molecule type" value="Genomic_DNA"/>
</dbReference>
<organism evidence="8 9">
    <name type="scientific">Phytoactinopolyspora alkaliphila</name>
    <dbReference type="NCBI Taxonomy" id="1783498"/>
    <lineage>
        <taxon>Bacteria</taxon>
        <taxon>Bacillati</taxon>
        <taxon>Actinomycetota</taxon>
        <taxon>Actinomycetes</taxon>
        <taxon>Jiangellales</taxon>
        <taxon>Jiangellaceae</taxon>
        <taxon>Phytoactinopolyspora</taxon>
    </lineage>
</organism>
<evidence type="ECO:0000256" key="1">
    <source>
        <dbReference type="ARBA" id="ARBA00010641"/>
    </source>
</evidence>
<dbReference type="InterPro" id="IPR007627">
    <property type="entry name" value="RNA_pol_sigma70_r2"/>
</dbReference>
<dbReference type="InterPro" id="IPR013324">
    <property type="entry name" value="RNA_pol_sigma_r3/r4-like"/>
</dbReference>
<sequence length="211" mass="23583">MSVAERGTTEHGPSDGQLWSRARRGNPAAFGELFTRHSHLVYSFCFRLTASWKTAEDLTTVVFLEAWRRRSSAAAEQDAVVPWLLGIASQVARNSTRAVRRHRHILAKLPPAVIDDGLQENPAARAESEQQMQEILRVFRRLPQREQEVLALCVWGERTAAEAAIALGIPVGTVRSRLTRAHEHLRNLAEAAAQQTKPRAAMRPQPTREAT</sequence>
<name>A0A6N9YSR8_9ACTN</name>
<dbReference type="GO" id="GO:0003677">
    <property type="term" value="F:DNA binding"/>
    <property type="evidence" value="ECO:0007669"/>
    <property type="project" value="InterPro"/>
</dbReference>
<dbReference type="RefSeq" id="WP_163820874.1">
    <property type="nucleotide sequence ID" value="NZ_JAAGOB010000016.1"/>
</dbReference>
<reference evidence="8 9" key="1">
    <citation type="submission" date="2020-02" db="EMBL/GenBank/DDBJ databases">
        <authorList>
            <person name="Li X.-J."/>
            <person name="Feng X.-M."/>
        </authorList>
    </citation>
    <scope>NUCLEOTIDE SEQUENCE [LARGE SCALE GENOMIC DNA]</scope>
    <source>
        <strain evidence="8 9">CGMCC 4.7225</strain>
    </source>
</reference>